<keyword evidence="1" id="KW-0805">Transcription regulation</keyword>
<dbReference type="InterPro" id="IPR009057">
    <property type="entry name" value="Homeodomain-like_sf"/>
</dbReference>
<reference evidence="7" key="1">
    <citation type="submission" date="2022-12" db="EMBL/GenBank/DDBJ databases">
        <title>Bacterial isolates from different developmental stages of Nematostella vectensis.</title>
        <authorList>
            <person name="Fraune S."/>
        </authorList>
    </citation>
    <scope>NUCLEOTIDE SEQUENCE</scope>
    <source>
        <strain evidence="7">G21630-S1</strain>
    </source>
</reference>
<dbReference type="RefSeq" id="WP_269422047.1">
    <property type="nucleotide sequence ID" value="NZ_JAPWGY010000001.1"/>
</dbReference>
<feature type="domain" description="HTH tetR-type" evidence="6">
    <location>
        <begin position="9"/>
        <end position="69"/>
    </location>
</feature>
<dbReference type="PANTHER" id="PTHR30055:SF234">
    <property type="entry name" value="HTH-TYPE TRANSCRIPTIONAL REGULATOR BETI"/>
    <property type="match status" value="1"/>
</dbReference>
<evidence type="ECO:0000256" key="5">
    <source>
        <dbReference type="SAM" id="Phobius"/>
    </source>
</evidence>
<evidence type="ECO:0000256" key="2">
    <source>
        <dbReference type="ARBA" id="ARBA00023125"/>
    </source>
</evidence>
<keyword evidence="5" id="KW-1133">Transmembrane helix</keyword>
<keyword evidence="2 4" id="KW-0238">DNA-binding</keyword>
<protein>
    <submittedName>
        <fullName evidence="7">TetR family transcriptional regulator</fullName>
    </submittedName>
</protein>
<organism evidence="7 8">
    <name type="scientific">Kiloniella laminariae</name>
    <dbReference type="NCBI Taxonomy" id="454162"/>
    <lineage>
        <taxon>Bacteria</taxon>
        <taxon>Pseudomonadati</taxon>
        <taxon>Pseudomonadota</taxon>
        <taxon>Alphaproteobacteria</taxon>
        <taxon>Rhodospirillales</taxon>
        <taxon>Kiloniellaceae</taxon>
        <taxon>Kiloniella</taxon>
    </lineage>
</organism>
<dbReference type="Pfam" id="PF17931">
    <property type="entry name" value="TetR_C_23"/>
    <property type="match status" value="1"/>
</dbReference>
<feature type="transmembrane region" description="Helical" evidence="5">
    <location>
        <begin position="229"/>
        <end position="249"/>
    </location>
</feature>
<keyword evidence="3" id="KW-0804">Transcription</keyword>
<evidence type="ECO:0000259" key="6">
    <source>
        <dbReference type="PROSITE" id="PS50977"/>
    </source>
</evidence>
<dbReference type="InterPro" id="IPR041673">
    <property type="entry name" value="TetR_C_23"/>
</dbReference>
<keyword evidence="8" id="KW-1185">Reference proteome</keyword>
<dbReference type="SUPFAM" id="SSF46689">
    <property type="entry name" value="Homeodomain-like"/>
    <property type="match status" value="1"/>
</dbReference>
<name>A0ABT4LFG9_9PROT</name>
<dbReference type="Proteomes" id="UP001069802">
    <property type="component" value="Unassembled WGS sequence"/>
</dbReference>
<dbReference type="PRINTS" id="PR00455">
    <property type="entry name" value="HTHTETR"/>
</dbReference>
<dbReference type="PANTHER" id="PTHR30055">
    <property type="entry name" value="HTH-TYPE TRANSCRIPTIONAL REGULATOR RUTR"/>
    <property type="match status" value="1"/>
</dbReference>
<gene>
    <name evidence="7" type="ORF">O4H49_03610</name>
</gene>
<dbReference type="PROSITE" id="PS50977">
    <property type="entry name" value="HTH_TETR_2"/>
    <property type="match status" value="1"/>
</dbReference>
<feature type="DNA-binding region" description="H-T-H motif" evidence="4">
    <location>
        <begin position="32"/>
        <end position="51"/>
    </location>
</feature>
<keyword evidence="5" id="KW-0472">Membrane</keyword>
<dbReference type="Pfam" id="PF00440">
    <property type="entry name" value="TetR_N"/>
    <property type="match status" value="1"/>
</dbReference>
<keyword evidence="5" id="KW-0812">Transmembrane</keyword>
<evidence type="ECO:0000313" key="7">
    <source>
        <dbReference type="EMBL" id="MCZ4279850.1"/>
    </source>
</evidence>
<proteinExistence type="predicted"/>
<comment type="caution">
    <text evidence="7">The sequence shown here is derived from an EMBL/GenBank/DDBJ whole genome shotgun (WGS) entry which is preliminary data.</text>
</comment>
<dbReference type="InterPro" id="IPR036271">
    <property type="entry name" value="Tet_transcr_reg_TetR-rel_C_sf"/>
</dbReference>
<dbReference type="InterPro" id="IPR001647">
    <property type="entry name" value="HTH_TetR"/>
</dbReference>
<evidence type="ECO:0000256" key="4">
    <source>
        <dbReference type="PROSITE-ProRule" id="PRU00335"/>
    </source>
</evidence>
<evidence type="ECO:0000256" key="3">
    <source>
        <dbReference type="ARBA" id="ARBA00023163"/>
    </source>
</evidence>
<dbReference type="InterPro" id="IPR050109">
    <property type="entry name" value="HTH-type_TetR-like_transc_reg"/>
</dbReference>
<evidence type="ECO:0000313" key="8">
    <source>
        <dbReference type="Proteomes" id="UP001069802"/>
    </source>
</evidence>
<dbReference type="EMBL" id="JAPWGY010000001">
    <property type="protein sequence ID" value="MCZ4279850.1"/>
    <property type="molecule type" value="Genomic_DNA"/>
</dbReference>
<evidence type="ECO:0000256" key="1">
    <source>
        <dbReference type="ARBA" id="ARBA00023015"/>
    </source>
</evidence>
<accession>A0ABT4LFG9</accession>
<dbReference type="SUPFAM" id="SSF48498">
    <property type="entry name" value="Tetracyclin repressor-like, C-terminal domain"/>
    <property type="match status" value="1"/>
</dbReference>
<sequence length="264" mass="29233">MRISSKQKEANRSKLIAVAVELFSEQGFHNVSMKQIAKAAGMGDSSVYKYFPNKDKFLLAYHEGVLFNILDLVEENADFADFTLEEKLQFFVYNYLDELLENREFVAESLEILRNSPSFLMQREFPASKALKKKLGEILDQAIEAGEIPDLPLQGAITHLMVDGLLGTVLYWLQDDSEDFTQTTQFVEITIGFFTTVLKSGVIGKGADLVSFLFKSQVMRFMDSGTKMPGMMGGMGGAMGGAVGLAALMKGMGSFVSRGSRHDK</sequence>
<dbReference type="Gene3D" id="1.10.357.10">
    <property type="entry name" value="Tetracycline Repressor, domain 2"/>
    <property type="match status" value="1"/>
</dbReference>